<accession>A0A9D1YAI8</accession>
<gene>
    <name evidence="1" type="ORF">H9841_11330</name>
</gene>
<organism evidence="1 2">
    <name type="scientific">Candidatus Flavonifractor merdigallinarum</name>
    <dbReference type="NCBI Taxonomy" id="2838589"/>
    <lineage>
        <taxon>Bacteria</taxon>
        <taxon>Bacillati</taxon>
        <taxon>Bacillota</taxon>
        <taxon>Clostridia</taxon>
        <taxon>Eubacteriales</taxon>
        <taxon>Oscillospiraceae</taxon>
        <taxon>Flavonifractor</taxon>
    </lineage>
</organism>
<protein>
    <submittedName>
        <fullName evidence="1">Uncharacterized protein</fullName>
    </submittedName>
</protein>
<proteinExistence type="predicted"/>
<evidence type="ECO:0000313" key="1">
    <source>
        <dbReference type="EMBL" id="HIY22476.1"/>
    </source>
</evidence>
<dbReference type="Proteomes" id="UP000823868">
    <property type="component" value="Unassembled WGS sequence"/>
</dbReference>
<sequence>MAYDFDTPPDGAEELAALLERSGAEFLREGPRFRLRLTSGGCTWQTVCDCRGELVLIYSIHPTPVQQPGPAMELCSQLNGRLEQGSFFLQEGRFVFRTSAPLTERFEAQGRIAAALEYNAAVLSTCWERLAAGAQGLTLTF</sequence>
<dbReference type="EMBL" id="DXDX01000204">
    <property type="protein sequence ID" value="HIY22476.1"/>
    <property type="molecule type" value="Genomic_DNA"/>
</dbReference>
<dbReference type="AlphaFoldDB" id="A0A9D1YAI8"/>
<reference evidence="1" key="2">
    <citation type="submission" date="2021-04" db="EMBL/GenBank/DDBJ databases">
        <authorList>
            <person name="Gilroy R."/>
        </authorList>
    </citation>
    <scope>NUCLEOTIDE SEQUENCE</scope>
    <source>
        <strain evidence="1">ChiBcec16_6824</strain>
    </source>
</reference>
<name>A0A9D1YAI8_9FIRM</name>
<reference evidence="1" key="1">
    <citation type="journal article" date="2021" name="PeerJ">
        <title>Extensive microbial diversity within the chicken gut microbiome revealed by metagenomics and culture.</title>
        <authorList>
            <person name="Gilroy R."/>
            <person name="Ravi A."/>
            <person name="Getino M."/>
            <person name="Pursley I."/>
            <person name="Horton D.L."/>
            <person name="Alikhan N.F."/>
            <person name="Baker D."/>
            <person name="Gharbi K."/>
            <person name="Hall N."/>
            <person name="Watson M."/>
            <person name="Adriaenssens E.M."/>
            <person name="Foster-Nyarko E."/>
            <person name="Jarju S."/>
            <person name="Secka A."/>
            <person name="Antonio M."/>
            <person name="Oren A."/>
            <person name="Chaudhuri R.R."/>
            <person name="La Ragione R."/>
            <person name="Hildebrand F."/>
            <person name="Pallen M.J."/>
        </authorList>
    </citation>
    <scope>NUCLEOTIDE SEQUENCE</scope>
    <source>
        <strain evidence="1">ChiBcec16_6824</strain>
    </source>
</reference>
<evidence type="ECO:0000313" key="2">
    <source>
        <dbReference type="Proteomes" id="UP000823868"/>
    </source>
</evidence>
<comment type="caution">
    <text evidence="1">The sequence shown here is derived from an EMBL/GenBank/DDBJ whole genome shotgun (WGS) entry which is preliminary data.</text>
</comment>